<proteinExistence type="predicted"/>
<organism evidence="3 4">
    <name type="scientific">Crenothrix polyspora</name>
    <dbReference type="NCBI Taxonomy" id="360316"/>
    <lineage>
        <taxon>Bacteria</taxon>
        <taxon>Pseudomonadati</taxon>
        <taxon>Pseudomonadota</taxon>
        <taxon>Gammaproteobacteria</taxon>
        <taxon>Methylococcales</taxon>
        <taxon>Crenotrichaceae</taxon>
        <taxon>Crenothrix</taxon>
    </lineage>
</organism>
<sequence>MANYQILTPKPARVLVIVMRYLGDVLLATPLIRSLRLAYPDAQLDVLLYDNTAAMLAGNKDIDAIISTPLRVNCKQYGVLIKRIFRRYDLVVVTQTGDRPFVYGLLAASTRVSVVPAKGLTGWWKRFFIQRWIEFDNDDTHTVLQNLKLADLLGIAKNFTVVPPQIDNSASVIPFAFLPDAYVVLHLFPQWTYKRWTLEGWLAIASYLNQLGFRVVLSGGGAQEELDYIANIAQQLPENTVNLSGQLSLAELTTIIAGAKLFIGPDTGITHLAAATAVPVIALYGPTNPVKWAPWPYGFAENNNPFNKVGCQKVNNINFIQGKAACVPCHKEGCEQHRQSYSQCLDTLSIKTIKSVIDELLLA</sequence>
<dbReference type="Proteomes" id="UP000195667">
    <property type="component" value="Unassembled WGS sequence"/>
</dbReference>
<accession>A0A1R4HBX9</accession>
<keyword evidence="2 3" id="KW-0808">Transferase</keyword>
<protein>
    <submittedName>
        <fullName evidence="3">Lipopolysaccharide heptosyltransferase III</fullName>
    </submittedName>
</protein>
<evidence type="ECO:0000313" key="3">
    <source>
        <dbReference type="EMBL" id="SJM93697.1"/>
    </source>
</evidence>
<dbReference type="GO" id="GO:0008713">
    <property type="term" value="F:ADP-heptose-lipopolysaccharide heptosyltransferase activity"/>
    <property type="evidence" value="ECO:0007669"/>
    <property type="project" value="TreeGrafter"/>
</dbReference>
<dbReference type="InterPro" id="IPR011916">
    <property type="entry name" value="LipoPS_heptosylTferase-III"/>
</dbReference>
<dbReference type="EMBL" id="FUKI01000123">
    <property type="protein sequence ID" value="SJM93697.1"/>
    <property type="molecule type" value="Genomic_DNA"/>
</dbReference>
<gene>
    <name evidence="3" type="ORF">CRENPOLYSF1_470008</name>
</gene>
<dbReference type="RefSeq" id="WP_087143967.1">
    <property type="nucleotide sequence ID" value="NZ_FUKI01000123.1"/>
</dbReference>
<dbReference type="InterPro" id="IPR051199">
    <property type="entry name" value="LPS_LOS_Heptosyltrfase"/>
</dbReference>
<keyword evidence="4" id="KW-1185">Reference proteome</keyword>
<evidence type="ECO:0000313" key="4">
    <source>
        <dbReference type="Proteomes" id="UP000195667"/>
    </source>
</evidence>
<evidence type="ECO:0000256" key="2">
    <source>
        <dbReference type="ARBA" id="ARBA00022679"/>
    </source>
</evidence>
<dbReference type="SUPFAM" id="SSF53756">
    <property type="entry name" value="UDP-Glycosyltransferase/glycogen phosphorylase"/>
    <property type="match status" value="1"/>
</dbReference>
<dbReference type="CDD" id="cd03789">
    <property type="entry name" value="GT9_LPS_heptosyltransferase"/>
    <property type="match status" value="1"/>
</dbReference>
<keyword evidence="1" id="KW-0328">Glycosyltransferase</keyword>
<dbReference type="GO" id="GO:0005829">
    <property type="term" value="C:cytosol"/>
    <property type="evidence" value="ECO:0007669"/>
    <property type="project" value="TreeGrafter"/>
</dbReference>
<dbReference type="AlphaFoldDB" id="A0A1R4HBX9"/>
<dbReference type="PANTHER" id="PTHR30160:SF1">
    <property type="entry name" value="LIPOPOLYSACCHARIDE 1,2-N-ACETYLGLUCOSAMINETRANSFERASE-RELATED"/>
    <property type="match status" value="1"/>
</dbReference>
<name>A0A1R4HBX9_9GAMM</name>
<dbReference type="Gene3D" id="3.40.50.2000">
    <property type="entry name" value="Glycogen Phosphorylase B"/>
    <property type="match status" value="2"/>
</dbReference>
<dbReference type="PANTHER" id="PTHR30160">
    <property type="entry name" value="TETRAACYLDISACCHARIDE 4'-KINASE-RELATED"/>
    <property type="match status" value="1"/>
</dbReference>
<reference evidence="4" key="1">
    <citation type="submission" date="2017-02" db="EMBL/GenBank/DDBJ databases">
        <authorList>
            <person name="Daims H."/>
        </authorList>
    </citation>
    <scope>NUCLEOTIDE SEQUENCE [LARGE SCALE GENOMIC DNA]</scope>
</reference>
<dbReference type="Pfam" id="PF01075">
    <property type="entry name" value="Glyco_transf_9"/>
    <property type="match status" value="1"/>
</dbReference>
<dbReference type="NCBIfam" id="TIGR02201">
    <property type="entry name" value="heptsyl_trn_III"/>
    <property type="match status" value="1"/>
</dbReference>
<dbReference type="OrthoDB" id="9781892at2"/>
<dbReference type="InterPro" id="IPR002201">
    <property type="entry name" value="Glyco_trans_9"/>
</dbReference>
<evidence type="ECO:0000256" key="1">
    <source>
        <dbReference type="ARBA" id="ARBA00022676"/>
    </source>
</evidence>
<dbReference type="GO" id="GO:0009244">
    <property type="term" value="P:lipopolysaccharide core region biosynthetic process"/>
    <property type="evidence" value="ECO:0007669"/>
    <property type="project" value="TreeGrafter"/>
</dbReference>